<evidence type="ECO:0000259" key="1">
    <source>
        <dbReference type="PROSITE" id="PS50943"/>
    </source>
</evidence>
<evidence type="ECO:0000313" key="3">
    <source>
        <dbReference type="Proteomes" id="UP000095712"/>
    </source>
</evidence>
<dbReference type="InterPro" id="IPR001387">
    <property type="entry name" value="Cro/C1-type_HTH"/>
</dbReference>
<dbReference type="CDD" id="cd00093">
    <property type="entry name" value="HTH_XRE"/>
    <property type="match status" value="1"/>
</dbReference>
<sequence length="275" mass="30270">MADTYLPADVRKRIVDVMRERKMTQRELALRIDVNESTISRFLSGKTEKLSEESVIRIARVFNVSTDFILGTTVIPDKKNYDISELGLSVEAAKNLYTGKVNNDVVNRLLENPRFAMVTYMIAQYMDDTLARGYAAQNQMFATVGSLLLGQNQAPEAVQAARTANAMKIPAYQADQTTIQNTFMTVVKEIKKEAGSDLVAAKAISKEATEKMFAELTKGQDMQNPTITPEAVVDAITGSISGVDGVNQEALDNFNKALLGLMQTMVLPEDDGQDN</sequence>
<dbReference type="SUPFAM" id="SSF47413">
    <property type="entry name" value="lambda repressor-like DNA-binding domains"/>
    <property type="match status" value="1"/>
</dbReference>
<evidence type="ECO:0000313" key="2">
    <source>
        <dbReference type="EMBL" id="CUP19872.1"/>
    </source>
</evidence>
<dbReference type="Pfam" id="PF01381">
    <property type="entry name" value="HTH_3"/>
    <property type="match status" value="1"/>
</dbReference>
<proteinExistence type="predicted"/>
<organism evidence="2 3">
    <name type="scientific">Blautia wexlerae</name>
    <dbReference type="NCBI Taxonomy" id="418240"/>
    <lineage>
        <taxon>Bacteria</taxon>
        <taxon>Bacillati</taxon>
        <taxon>Bacillota</taxon>
        <taxon>Clostridia</taxon>
        <taxon>Lachnospirales</taxon>
        <taxon>Lachnospiraceae</taxon>
        <taxon>Blautia</taxon>
    </lineage>
</organism>
<accession>A0A174L6N3</accession>
<reference evidence="2 3" key="1">
    <citation type="submission" date="2015-09" db="EMBL/GenBank/DDBJ databases">
        <authorList>
            <consortium name="Pathogen Informatics"/>
        </authorList>
    </citation>
    <scope>NUCLEOTIDE SEQUENCE [LARGE SCALE GENOMIC DNA]</scope>
    <source>
        <strain evidence="2 3">2789STDY5834911</strain>
    </source>
</reference>
<dbReference type="Proteomes" id="UP000095712">
    <property type="component" value="Unassembled WGS sequence"/>
</dbReference>
<dbReference type="Gene3D" id="1.10.260.40">
    <property type="entry name" value="lambda repressor-like DNA-binding domains"/>
    <property type="match status" value="1"/>
</dbReference>
<dbReference type="OrthoDB" id="9805856at2"/>
<dbReference type="EMBL" id="CZAW01000007">
    <property type="protein sequence ID" value="CUP19872.1"/>
    <property type="molecule type" value="Genomic_DNA"/>
</dbReference>
<dbReference type="PROSITE" id="PS50943">
    <property type="entry name" value="HTH_CROC1"/>
    <property type="match status" value="1"/>
</dbReference>
<gene>
    <name evidence="2" type="ORF">ERS852523_00858</name>
</gene>
<feature type="domain" description="HTH cro/C1-type" evidence="1">
    <location>
        <begin position="14"/>
        <end position="69"/>
    </location>
</feature>
<name>A0A174L6N3_9FIRM</name>
<dbReference type="GO" id="GO:0003677">
    <property type="term" value="F:DNA binding"/>
    <property type="evidence" value="ECO:0007669"/>
    <property type="project" value="InterPro"/>
</dbReference>
<protein>
    <submittedName>
        <fullName evidence="2">Plasmid maintenance system antidote protein</fullName>
    </submittedName>
</protein>
<dbReference type="AlphaFoldDB" id="A0A174L6N3"/>
<dbReference type="RefSeq" id="WP_055149782.1">
    <property type="nucleotide sequence ID" value="NZ_CZAW01000007.1"/>
</dbReference>
<dbReference type="InterPro" id="IPR010982">
    <property type="entry name" value="Lambda_DNA-bd_dom_sf"/>
</dbReference>
<dbReference type="SMART" id="SM00530">
    <property type="entry name" value="HTH_XRE"/>
    <property type="match status" value="1"/>
</dbReference>